<dbReference type="EMBL" id="LAZR01009048">
    <property type="protein sequence ID" value="KKM75011.1"/>
    <property type="molecule type" value="Genomic_DNA"/>
</dbReference>
<dbReference type="AlphaFoldDB" id="A0A0F9KJS4"/>
<proteinExistence type="predicted"/>
<organism evidence="2">
    <name type="scientific">marine sediment metagenome</name>
    <dbReference type="NCBI Taxonomy" id="412755"/>
    <lineage>
        <taxon>unclassified sequences</taxon>
        <taxon>metagenomes</taxon>
        <taxon>ecological metagenomes</taxon>
    </lineage>
</organism>
<name>A0A0F9KJS4_9ZZZZ</name>
<evidence type="ECO:0000256" key="1">
    <source>
        <dbReference type="SAM" id="Phobius"/>
    </source>
</evidence>
<protein>
    <submittedName>
        <fullName evidence="2">Uncharacterized protein</fullName>
    </submittedName>
</protein>
<evidence type="ECO:0000313" key="2">
    <source>
        <dbReference type="EMBL" id="KKM75011.1"/>
    </source>
</evidence>
<reference evidence="2" key="1">
    <citation type="journal article" date="2015" name="Nature">
        <title>Complex archaea that bridge the gap between prokaryotes and eukaryotes.</title>
        <authorList>
            <person name="Spang A."/>
            <person name="Saw J.H."/>
            <person name="Jorgensen S.L."/>
            <person name="Zaremba-Niedzwiedzka K."/>
            <person name="Martijn J."/>
            <person name="Lind A.E."/>
            <person name="van Eijk R."/>
            <person name="Schleper C."/>
            <person name="Guy L."/>
            <person name="Ettema T.J."/>
        </authorList>
    </citation>
    <scope>NUCLEOTIDE SEQUENCE</scope>
</reference>
<keyword evidence="1" id="KW-0472">Membrane</keyword>
<keyword evidence="1" id="KW-1133">Transmembrane helix</keyword>
<keyword evidence="1" id="KW-0812">Transmembrane</keyword>
<gene>
    <name evidence="2" type="ORF">LCGC14_1394530</name>
</gene>
<accession>A0A0F9KJS4</accession>
<feature type="transmembrane region" description="Helical" evidence="1">
    <location>
        <begin position="60"/>
        <end position="79"/>
    </location>
</feature>
<comment type="caution">
    <text evidence="2">The sequence shown here is derived from an EMBL/GenBank/DDBJ whole genome shotgun (WGS) entry which is preliminary data.</text>
</comment>
<sequence>MAKDNGRPYTDVEDLVNASVDQAVDERILPAVDKLNNATKKLDDITPILKGIVDRQAGQAIWMYSITICIVVIAIVVVVNL</sequence>